<gene>
    <name evidence="2" type="ORF">POM88_019369</name>
</gene>
<feature type="compositionally biased region" description="Basic and acidic residues" evidence="1">
    <location>
        <begin position="10"/>
        <end position="22"/>
    </location>
</feature>
<dbReference type="AlphaFoldDB" id="A0AAD8IT39"/>
<reference evidence="2" key="1">
    <citation type="submission" date="2023-02" db="EMBL/GenBank/DDBJ databases">
        <title>Genome of toxic invasive species Heracleum sosnowskyi carries increased number of genes despite the absence of recent whole-genome duplications.</title>
        <authorList>
            <person name="Schelkunov M."/>
            <person name="Shtratnikova V."/>
            <person name="Makarenko M."/>
            <person name="Klepikova A."/>
            <person name="Omelchenko D."/>
            <person name="Novikova G."/>
            <person name="Obukhova E."/>
            <person name="Bogdanov V."/>
            <person name="Penin A."/>
            <person name="Logacheva M."/>
        </authorList>
    </citation>
    <scope>NUCLEOTIDE SEQUENCE</scope>
    <source>
        <strain evidence="2">Hsosn_3</strain>
        <tissue evidence="2">Leaf</tissue>
    </source>
</reference>
<name>A0AAD8IT39_9APIA</name>
<evidence type="ECO:0000256" key="1">
    <source>
        <dbReference type="SAM" id="MobiDB-lite"/>
    </source>
</evidence>
<organism evidence="2 3">
    <name type="scientific">Heracleum sosnowskyi</name>
    <dbReference type="NCBI Taxonomy" id="360622"/>
    <lineage>
        <taxon>Eukaryota</taxon>
        <taxon>Viridiplantae</taxon>
        <taxon>Streptophyta</taxon>
        <taxon>Embryophyta</taxon>
        <taxon>Tracheophyta</taxon>
        <taxon>Spermatophyta</taxon>
        <taxon>Magnoliopsida</taxon>
        <taxon>eudicotyledons</taxon>
        <taxon>Gunneridae</taxon>
        <taxon>Pentapetalae</taxon>
        <taxon>asterids</taxon>
        <taxon>campanulids</taxon>
        <taxon>Apiales</taxon>
        <taxon>Apiaceae</taxon>
        <taxon>Apioideae</taxon>
        <taxon>apioid superclade</taxon>
        <taxon>Tordylieae</taxon>
        <taxon>Tordyliinae</taxon>
        <taxon>Heracleum</taxon>
    </lineage>
</organism>
<dbReference type="Proteomes" id="UP001237642">
    <property type="component" value="Unassembled WGS sequence"/>
</dbReference>
<keyword evidence="3" id="KW-1185">Reference proteome</keyword>
<evidence type="ECO:0000313" key="2">
    <source>
        <dbReference type="EMBL" id="KAK1391191.1"/>
    </source>
</evidence>
<proteinExistence type="predicted"/>
<dbReference type="EMBL" id="JAUIZM010000004">
    <property type="protein sequence ID" value="KAK1391191.1"/>
    <property type="molecule type" value="Genomic_DNA"/>
</dbReference>
<feature type="region of interest" description="Disordered" evidence="1">
    <location>
        <begin position="1"/>
        <end position="22"/>
    </location>
</feature>
<sequence>MVDSDASNSGDRDDIPNVMNEELHDHPDMSERLKDDCALPLWPGCTKFSKLSAVLTLYNLKVGHQVSDVFFTAMLTAVSEQRIPLEYSGRVRGVGWGVTKTSLQAVSTMSELSRLKRDVSYLINEIKELKCKGHKTGVQSGVSSHMDNFDMDNEVLGEPDDLDHVLGEDLPEGTNACYLYLDPGRRYVGRGILHNDLTDKILHGVPLEEEYVRVHFEVAEKSQYNSPLPRPCDEANLVGQAVSTKLEV</sequence>
<accession>A0AAD8IT39</accession>
<evidence type="ECO:0000313" key="3">
    <source>
        <dbReference type="Proteomes" id="UP001237642"/>
    </source>
</evidence>
<reference evidence="2" key="2">
    <citation type="submission" date="2023-05" db="EMBL/GenBank/DDBJ databases">
        <authorList>
            <person name="Schelkunov M.I."/>
        </authorList>
    </citation>
    <scope>NUCLEOTIDE SEQUENCE</scope>
    <source>
        <strain evidence="2">Hsosn_3</strain>
        <tissue evidence="2">Leaf</tissue>
    </source>
</reference>
<protein>
    <submittedName>
        <fullName evidence="2">Uncharacterized protein</fullName>
    </submittedName>
</protein>
<comment type="caution">
    <text evidence="2">The sequence shown here is derived from an EMBL/GenBank/DDBJ whole genome shotgun (WGS) entry which is preliminary data.</text>
</comment>